<dbReference type="Proteomes" id="UP000294364">
    <property type="component" value="Chromosome"/>
</dbReference>
<comment type="similarity">
    <text evidence="1">Belongs to the DsrF/TusC family.</text>
</comment>
<dbReference type="SUPFAM" id="SSF75169">
    <property type="entry name" value="DsrEFH-like"/>
    <property type="match status" value="1"/>
</dbReference>
<reference evidence="2 3" key="1">
    <citation type="submission" date="2019-02" db="EMBL/GenBank/DDBJ databases">
        <authorList>
            <person name="Manzano-Marin A."/>
            <person name="Manzano-Marin A."/>
        </authorList>
    </citation>
    <scope>NUCLEOTIDE SEQUENCE [LARGE SCALE GENOMIC DNA]</scope>
    <source>
        <strain evidence="2 3">ErCicurtihirsuta</strain>
    </source>
</reference>
<dbReference type="InterPro" id="IPR017462">
    <property type="entry name" value="Sulphur_relay_TusC/DsrF"/>
</dbReference>
<dbReference type="NCBIfam" id="TIGR03010">
    <property type="entry name" value="sulf_tusC_dsrF"/>
    <property type="match status" value="1"/>
</dbReference>
<accession>A0A451CYX5</accession>
<proteinExistence type="inferred from homology"/>
<dbReference type="PANTHER" id="PTHR38780:SF1">
    <property type="entry name" value="PROTEIN TUSC"/>
    <property type="match status" value="1"/>
</dbReference>
<sequence>MKSIAFIFTRGPHGSSLGREGLDAILALLSFSDNIALFFVSDGVLQLTTNQKPDLILARNYISTFSLLSLYEIKRFYICSDALVERGVVIDAPNVLGADVLSSSALRLKLNDYHRLITF</sequence>
<dbReference type="EMBL" id="LR217698">
    <property type="protein sequence ID" value="VFP78620.1"/>
    <property type="molecule type" value="Genomic_DNA"/>
</dbReference>
<dbReference type="PANTHER" id="PTHR38780">
    <property type="entry name" value="PROTEIN TUSC"/>
    <property type="match status" value="1"/>
</dbReference>
<dbReference type="RefSeq" id="WP_157991940.1">
    <property type="nucleotide sequence ID" value="NZ_LR217698.1"/>
</dbReference>
<dbReference type="InterPro" id="IPR027396">
    <property type="entry name" value="DsrEFH-like"/>
</dbReference>
<dbReference type="AlphaFoldDB" id="A0A451CYX5"/>
<dbReference type="Gene3D" id="3.40.1260.10">
    <property type="entry name" value="DsrEFH-like"/>
    <property type="match status" value="1"/>
</dbReference>
<dbReference type="Pfam" id="PF02635">
    <property type="entry name" value="DsrE"/>
    <property type="match status" value="1"/>
</dbReference>
<dbReference type="InterPro" id="IPR003787">
    <property type="entry name" value="Sulphur_relay_DsrE/F-like"/>
</dbReference>
<protein>
    <submittedName>
        <fullName evidence="2">Protein TusC</fullName>
    </submittedName>
</protein>
<name>A0A451CYX5_9GAMM</name>
<dbReference type="OrthoDB" id="9789418at2"/>
<evidence type="ECO:0000313" key="3">
    <source>
        <dbReference type="Proteomes" id="UP000294364"/>
    </source>
</evidence>
<organism evidence="2 3">
    <name type="scientific">Candidatus Erwinia haradaeae</name>
    <dbReference type="NCBI Taxonomy" id="1922217"/>
    <lineage>
        <taxon>Bacteria</taxon>
        <taxon>Pseudomonadati</taxon>
        <taxon>Pseudomonadota</taxon>
        <taxon>Gammaproteobacteria</taxon>
        <taxon>Enterobacterales</taxon>
        <taxon>Erwiniaceae</taxon>
        <taxon>Erwinia</taxon>
    </lineage>
</organism>
<gene>
    <name evidence="2" type="primary">tusC</name>
    <name evidence="2" type="ORF">ERCICURT3053_245</name>
</gene>
<evidence type="ECO:0000256" key="1">
    <source>
        <dbReference type="ARBA" id="ARBA00005996"/>
    </source>
</evidence>
<dbReference type="NCBIfam" id="NF001238">
    <property type="entry name" value="PRK00211.1"/>
    <property type="match status" value="1"/>
</dbReference>
<evidence type="ECO:0000313" key="2">
    <source>
        <dbReference type="EMBL" id="VFP78620.1"/>
    </source>
</evidence>